<evidence type="ECO:0000313" key="6">
    <source>
        <dbReference type="EMBL" id="PQM34327.1"/>
    </source>
</evidence>
<sequence>MGPCAVDLPVGFYFHPKDSDLLGYYLYNKVFGKPMKYEVPKINLYGTSEPWKIWKDFGGDDLEIGEDLYFFTTLKTKGTRVSRKAGNGCWHGENSAKVLDPKNEHKVLGFSRSASDDDGDQLVLCRIRKNDQKLHKNERKRKFNSAAEDHGIDDASVESKSKIQKINIDDHDPIGLTSHEPEFVTNPIGLTQSNHQPEMIDDNQLLGDDFDEALNIAFSYLDGPTIIDNNTTPQMQSYSSMLLCAEREEMGNTTYTDHETSQGIATGSEIIEVTADIGFGTSEETSHEYLDIEDQIAQIICQSQTTCSLTIMCSK</sequence>
<dbReference type="GO" id="GO:0003677">
    <property type="term" value="F:DNA binding"/>
    <property type="evidence" value="ECO:0007669"/>
    <property type="project" value="UniProtKB-KW"/>
</dbReference>
<dbReference type="PANTHER" id="PTHR31719">
    <property type="entry name" value="NAC TRANSCRIPTION FACTOR 56"/>
    <property type="match status" value="1"/>
</dbReference>
<dbReference type="AlphaFoldDB" id="A0A314UA76"/>
<dbReference type="SUPFAM" id="SSF101941">
    <property type="entry name" value="NAC domain"/>
    <property type="match status" value="1"/>
</dbReference>
<evidence type="ECO:0000313" key="7">
    <source>
        <dbReference type="Proteomes" id="UP000250321"/>
    </source>
</evidence>
<gene>
    <name evidence="6" type="ORF">Pyn_19463</name>
</gene>
<keyword evidence="1" id="KW-0805">Transcription regulation</keyword>
<keyword evidence="3" id="KW-0804">Transcription</keyword>
<evidence type="ECO:0000256" key="2">
    <source>
        <dbReference type="ARBA" id="ARBA00023125"/>
    </source>
</evidence>
<dbReference type="Gene3D" id="2.170.150.80">
    <property type="entry name" value="NAC domain"/>
    <property type="match status" value="1"/>
</dbReference>
<keyword evidence="4" id="KW-0539">Nucleus</keyword>
<proteinExistence type="predicted"/>
<reference evidence="6 7" key="1">
    <citation type="submission" date="2018-02" db="EMBL/GenBank/DDBJ databases">
        <title>Draft genome of wild Prunus yedoensis var. nudiflora.</title>
        <authorList>
            <person name="Baek S."/>
            <person name="Kim J.-H."/>
            <person name="Choi K."/>
            <person name="Kim G.-B."/>
            <person name="Cho A."/>
            <person name="Jang H."/>
            <person name="Shin C.-H."/>
            <person name="Yu H.-J."/>
            <person name="Mun J.-H."/>
        </authorList>
    </citation>
    <scope>NUCLEOTIDE SEQUENCE [LARGE SCALE GENOMIC DNA]</scope>
    <source>
        <strain evidence="7">cv. Jeju island</strain>
        <tissue evidence="6">Leaf</tissue>
    </source>
</reference>
<dbReference type="EMBL" id="PJQY01003818">
    <property type="protein sequence ID" value="PQM34327.1"/>
    <property type="molecule type" value="Genomic_DNA"/>
</dbReference>
<keyword evidence="2" id="KW-0238">DNA-binding</keyword>
<dbReference type="PROSITE" id="PS51005">
    <property type="entry name" value="NAC"/>
    <property type="match status" value="1"/>
</dbReference>
<evidence type="ECO:0000256" key="1">
    <source>
        <dbReference type="ARBA" id="ARBA00023015"/>
    </source>
</evidence>
<dbReference type="PANTHER" id="PTHR31719:SF43">
    <property type="entry name" value="NAC TRANSCRIPTION FACTOR 56"/>
    <property type="match status" value="1"/>
</dbReference>
<dbReference type="Proteomes" id="UP000250321">
    <property type="component" value="Unassembled WGS sequence"/>
</dbReference>
<dbReference type="GO" id="GO:0006355">
    <property type="term" value="P:regulation of DNA-templated transcription"/>
    <property type="evidence" value="ECO:0007669"/>
    <property type="project" value="InterPro"/>
</dbReference>
<name>A0A314UA76_PRUYE</name>
<dbReference type="InterPro" id="IPR003441">
    <property type="entry name" value="NAC-dom"/>
</dbReference>
<accession>A0A314UA76</accession>
<protein>
    <submittedName>
        <fullName evidence="6">NAC domain-containing protein 2</fullName>
    </submittedName>
</protein>
<dbReference type="InterPro" id="IPR036093">
    <property type="entry name" value="NAC_dom_sf"/>
</dbReference>
<keyword evidence="7" id="KW-1185">Reference proteome</keyword>
<dbReference type="OrthoDB" id="1144315at2759"/>
<evidence type="ECO:0000256" key="3">
    <source>
        <dbReference type="ARBA" id="ARBA00023163"/>
    </source>
</evidence>
<feature type="domain" description="NAC" evidence="5">
    <location>
        <begin position="8"/>
        <end position="169"/>
    </location>
</feature>
<evidence type="ECO:0000259" key="5">
    <source>
        <dbReference type="PROSITE" id="PS51005"/>
    </source>
</evidence>
<dbReference type="Pfam" id="PF02365">
    <property type="entry name" value="NAM"/>
    <property type="match status" value="1"/>
</dbReference>
<comment type="caution">
    <text evidence="6">The sequence shown here is derived from an EMBL/GenBank/DDBJ whole genome shotgun (WGS) entry which is preliminary data.</text>
</comment>
<evidence type="ECO:0000256" key="4">
    <source>
        <dbReference type="ARBA" id="ARBA00023242"/>
    </source>
</evidence>
<organism evidence="6 7">
    <name type="scientific">Prunus yedoensis var. nudiflora</name>
    <dbReference type="NCBI Taxonomy" id="2094558"/>
    <lineage>
        <taxon>Eukaryota</taxon>
        <taxon>Viridiplantae</taxon>
        <taxon>Streptophyta</taxon>
        <taxon>Embryophyta</taxon>
        <taxon>Tracheophyta</taxon>
        <taxon>Spermatophyta</taxon>
        <taxon>Magnoliopsida</taxon>
        <taxon>eudicotyledons</taxon>
        <taxon>Gunneridae</taxon>
        <taxon>Pentapetalae</taxon>
        <taxon>rosids</taxon>
        <taxon>fabids</taxon>
        <taxon>Rosales</taxon>
        <taxon>Rosaceae</taxon>
        <taxon>Amygdaloideae</taxon>
        <taxon>Amygdaleae</taxon>
        <taxon>Prunus</taxon>
    </lineage>
</organism>